<name>A0AA88XS10_PINIB</name>
<feature type="transmembrane region" description="Helical" evidence="6">
    <location>
        <begin position="225"/>
        <end position="244"/>
    </location>
</feature>
<keyword evidence="9" id="KW-1185">Reference proteome</keyword>
<feature type="region of interest" description="Disordered" evidence="5">
    <location>
        <begin position="289"/>
        <end position="309"/>
    </location>
</feature>
<evidence type="ECO:0000256" key="4">
    <source>
        <dbReference type="ARBA" id="ARBA00023136"/>
    </source>
</evidence>
<evidence type="ECO:0000313" key="9">
    <source>
        <dbReference type="Proteomes" id="UP001186944"/>
    </source>
</evidence>
<keyword evidence="4 6" id="KW-0472">Membrane</keyword>
<keyword evidence="3 6" id="KW-1133">Transmembrane helix</keyword>
<evidence type="ECO:0000256" key="2">
    <source>
        <dbReference type="ARBA" id="ARBA00022692"/>
    </source>
</evidence>
<feature type="domain" description="G-protein coupled receptors family 2 profile 2" evidence="7">
    <location>
        <begin position="26"/>
        <end position="276"/>
    </location>
</feature>
<feature type="transmembrane region" description="Helical" evidence="6">
    <location>
        <begin position="250"/>
        <end position="270"/>
    </location>
</feature>
<evidence type="ECO:0000256" key="1">
    <source>
        <dbReference type="ARBA" id="ARBA00004141"/>
    </source>
</evidence>
<keyword evidence="2 6" id="KW-0812">Transmembrane</keyword>
<dbReference type="PANTHER" id="PTHR45902">
    <property type="entry name" value="LATROPHILIN RECEPTOR-LIKE PROTEIN A"/>
    <property type="match status" value="1"/>
</dbReference>
<dbReference type="PROSITE" id="PS50261">
    <property type="entry name" value="G_PROTEIN_RECEP_F2_4"/>
    <property type="match status" value="1"/>
</dbReference>
<dbReference type="InterPro" id="IPR053231">
    <property type="entry name" value="GPCR_LN-TM7"/>
</dbReference>
<feature type="transmembrane region" description="Helical" evidence="6">
    <location>
        <begin position="136"/>
        <end position="160"/>
    </location>
</feature>
<feature type="transmembrane region" description="Helical" evidence="6">
    <location>
        <begin position="61"/>
        <end position="80"/>
    </location>
</feature>
<feature type="transmembrane region" description="Helical" evidence="6">
    <location>
        <begin position="180"/>
        <end position="204"/>
    </location>
</feature>
<dbReference type="GO" id="GO:0016020">
    <property type="term" value="C:membrane"/>
    <property type="evidence" value="ECO:0007669"/>
    <property type="project" value="UniProtKB-SubCell"/>
</dbReference>
<dbReference type="InterPro" id="IPR000832">
    <property type="entry name" value="GPCR_2_secretin-like"/>
</dbReference>
<feature type="transmembrane region" description="Helical" evidence="6">
    <location>
        <begin position="29"/>
        <end position="49"/>
    </location>
</feature>
<sequence length="309" mass="34981">MSRPVEKTDCKIHPTQQFLDFSISLENKLSIASSAVSVVTLVPSIIFCTKCPLYHNLPGRNSLSLMINLFIAHVLFLSGVPLKSKSMECVVIGILLHWSWLAVFVWMSVCSFHTWFTFSMYGFVKLKYANDKRMAFRAYNVIGYGVPSLITGVCVALHFLCPTCKFNYGTVSCFISNPTMLGVAFAAPCGFLLIMNMIFFAMMIRNVQNLPRIRTNELSMNRNNIVVYLKLSLLIGFTWILSFVSEIVQLKWVLYLSILINGSQGLHLFWSHVCNKRAIDYLRVGSLSNDKSSDHDTESTTTRHKTTKL</sequence>
<proteinExistence type="predicted"/>
<evidence type="ECO:0000256" key="6">
    <source>
        <dbReference type="SAM" id="Phobius"/>
    </source>
</evidence>
<dbReference type="Pfam" id="PF00002">
    <property type="entry name" value="7tm_2"/>
    <property type="match status" value="1"/>
</dbReference>
<dbReference type="InterPro" id="IPR017981">
    <property type="entry name" value="GPCR_2-like_7TM"/>
</dbReference>
<gene>
    <name evidence="8" type="ORF">FSP39_012984</name>
</gene>
<dbReference type="CDD" id="cd15039">
    <property type="entry name" value="7tmB3_Methuselah-like"/>
    <property type="match status" value="1"/>
</dbReference>
<evidence type="ECO:0000256" key="5">
    <source>
        <dbReference type="SAM" id="MobiDB-lite"/>
    </source>
</evidence>
<dbReference type="AlphaFoldDB" id="A0AA88XS10"/>
<evidence type="ECO:0000313" key="8">
    <source>
        <dbReference type="EMBL" id="KAK3090593.1"/>
    </source>
</evidence>
<comment type="caution">
    <text evidence="8">The sequence shown here is derived from an EMBL/GenBank/DDBJ whole genome shotgun (WGS) entry which is preliminary data.</text>
</comment>
<dbReference type="GO" id="GO:0007166">
    <property type="term" value="P:cell surface receptor signaling pathway"/>
    <property type="evidence" value="ECO:0007669"/>
    <property type="project" value="InterPro"/>
</dbReference>
<comment type="subcellular location">
    <subcellularLocation>
        <location evidence="1">Membrane</location>
        <topology evidence="1">Multi-pass membrane protein</topology>
    </subcellularLocation>
</comment>
<dbReference type="Gene3D" id="1.20.1070.10">
    <property type="entry name" value="Rhodopsin 7-helix transmembrane proteins"/>
    <property type="match status" value="1"/>
</dbReference>
<feature type="transmembrane region" description="Helical" evidence="6">
    <location>
        <begin position="100"/>
        <end position="124"/>
    </location>
</feature>
<dbReference type="EMBL" id="VSWD01000010">
    <property type="protein sequence ID" value="KAK3090593.1"/>
    <property type="molecule type" value="Genomic_DNA"/>
</dbReference>
<accession>A0AA88XS10</accession>
<dbReference type="Proteomes" id="UP001186944">
    <property type="component" value="Unassembled WGS sequence"/>
</dbReference>
<reference evidence="8" key="1">
    <citation type="submission" date="2019-08" db="EMBL/GenBank/DDBJ databases">
        <title>The improved chromosome-level genome for the pearl oyster Pinctada fucata martensii using PacBio sequencing and Hi-C.</title>
        <authorList>
            <person name="Zheng Z."/>
        </authorList>
    </citation>
    <scope>NUCLEOTIDE SEQUENCE</scope>
    <source>
        <strain evidence="8">ZZ-2019</strain>
        <tissue evidence="8">Adductor muscle</tissue>
    </source>
</reference>
<evidence type="ECO:0000256" key="3">
    <source>
        <dbReference type="ARBA" id="ARBA00022989"/>
    </source>
</evidence>
<dbReference type="GO" id="GO:0004930">
    <property type="term" value="F:G protein-coupled receptor activity"/>
    <property type="evidence" value="ECO:0007669"/>
    <property type="project" value="InterPro"/>
</dbReference>
<protein>
    <recommendedName>
        <fullName evidence="7">G-protein coupled receptors family 2 profile 2 domain-containing protein</fullName>
    </recommendedName>
</protein>
<organism evidence="8 9">
    <name type="scientific">Pinctada imbricata</name>
    <name type="common">Atlantic pearl-oyster</name>
    <name type="synonym">Pinctada martensii</name>
    <dbReference type="NCBI Taxonomy" id="66713"/>
    <lineage>
        <taxon>Eukaryota</taxon>
        <taxon>Metazoa</taxon>
        <taxon>Spiralia</taxon>
        <taxon>Lophotrochozoa</taxon>
        <taxon>Mollusca</taxon>
        <taxon>Bivalvia</taxon>
        <taxon>Autobranchia</taxon>
        <taxon>Pteriomorphia</taxon>
        <taxon>Pterioida</taxon>
        <taxon>Pterioidea</taxon>
        <taxon>Pteriidae</taxon>
        <taxon>Pinctada</taxon>
    </lineage>
</organism>
<evidence type="ECO:0000259" key="7">
    <source>
        <dbReference type="PROSITE" id="PS50261"/>
    </source>
</evidence>
<dbReference type="PANTHER" id="PTHR45902:SF3">
    <property type="entry name" value="G-PROTEIN COUPLED RECEPTORS FAMILY 2 PROFILE 2 DOMAIN-CONTAINING PROTEIN"/>
    <property type="match status" value="1"/>
</dbReference>